<dbReference type="Proteomes" id="UP001524501">
    <property type="component" value="Unassembled WGS sequence"/>
</dbReference>
<reference evidence="3 4" key="1">
    <citation type="submission" date="2022-07" db="EMBL/GenBank/DDBJ databases">
        <title>Degradation activity of malathion, p-nitrophenol and potential low-temperature adaptation strategy of Rhodococcus sp. FXJ9.536.</title>
        <authorList>
            <person name="Huang J."/>
            <person name="Huang Y."/>
        </authorList>
    </citation>
    <scope>NUCLEOTIDE SEQUENCE [LARGE SCALE GENOMIC DNA]</scope>
    <source>
        <strain evidence="3 4">FXJ9.536</strain>
    </source>
</reference>
<evidence type="ECO:0000256" key="2">
    <source>
        <dbReference type="SAM" id="Phobius"/>
    </source>
</evidence>
<accession>A0ABT1QDT9</accession>
<evidence type="ECO:0000313" key="3">
    <source>
        <dbReference type="EMBL" id="MCQ4120410.1"/>
    </source>
</evidence>
<keyword evidence="2" id="KW-0472">Membrane</keyword>
<dbReference type="EMBL" id="JANFQF010000011">
    <property type="protein sequence ID" value="MCQ4120410.1"/>
    <property type="molecule type" value="Genomic_DNA"/>
</dbReference>
<feature type="region of interest" description="Disordered" evidence="1">
    <location>
        <begin position="1"/>
        <end position="20"/>
    </location>
</feature>
<dbReference type="RefSeq" id="WP_255969705.1">
    <property type="nucleotide sequence ID" value="NZ_JANFQF010000011.1"/>
</dbReference>
<evidence type="ECO:0000313" key="4">
    <source>
        <dbReference type="Proteomes" id="UP001524501"/>
    </source>
</evidence>
<evidence type="ECO:0000256" key="1">
    <source>
        <dbReference type="SAM" id="MobiDB-lite"/>
    </source>
</evidence>
<keyword evidence="2" id="KW-1133">Transmembrane helix</keyword>
<gene>
    <name evidence="3" type="ORF">NOF53_14720</name>
</gene>
<feature type="transmembrane region" description="Helical" evidence="2">
    <location>
        <begin position="46"/>
        <end position="67"/>
    </location>
</feature>
<comment type="caution">
    <text evidence="3">The sequence shown here is derived from an EMBL/GenBank/DDBJ whole genome shotgun (WGS) entry which is preliminary data.</text>
</comment>
<protein>
    <submittedName>
        <fullName evidence="3">Uncharacterized protein</fullName>
    </submittedName>
</protein>
<proteinExistence type="predicted"/>
<sequence length="100" mass="10222">MMAPVPTEEQPTQCSHPARSAGRSTVATIVALAPVVPILADTLGTTTVTVLVFAVLLGNAGVSRLLASPVVEAALRHYVPILAAAPPAVPGRHRRDTPAA</sequence>
<keyword evidence="4" id="KW-1185">Reference proteome</keyword>
<feature type="transmembrane region" description="Helical" evidence="2">
    <location>
        <begin position="21"/>
        <end position="40"/>
    </location>
</feature>
<organism evidence="3 4">
    <name type="scientific">Rhodococcus tibetensis</name>
    <dbReference type="NCBI Taxonomy" id="2965064"/>
    <lineage>
        <taxon>Bacteria</taxon>
        <taxon>Bacillati</taxon>
        <taxon>Actinomycetota</taxon>
        <taxon>Actinomycetes</taxon>
        <taxon>Mycobacteriales</taxon>
        <taxon>Nocardiaceae</taxon>
        <taxon>Rhodococcus</taxon>
    </lineage>
</organism>
<name>A0ABT1QDT9_9NOCA</name>
<keyword evidence="2" id="KW-0812">Transmembrane</keyword>